<accession>A0A3M7SCJ7</accession>
<sequence length="244" mass="29209">MYYILTNEPPRISFSNNFNENIIIFYGKKILTHFQVLFVVHSVITNLYNRREVGFTSIEHQNRKEVPKDYDKPFCPNLIIELESQNLFEYWEARRDLVKKVNPQKIKSFFEAKTIKDYKNSRKFWNFYKSSIKLREDADFDSFPEELFWDDNKPHALLIKWKCLIAALRLINLHFFLVKIIIQADNRRGAHLSSTFLSNDSDLTQMLLHLVDQITSNNLTYQKEKSCRIRYVGWLNNNNNQKND</sequence>
<evidence type="ECO:0000313" key="2">
    <source>
        <dbReference type="Proteomes" id="UP000276133"/>
    </source>
</evidence>
<comment type="caution">
    <text evidence="1">The sequence shown here is derived from an EMBL/GenBank/DDBJ whole genome shotgun (WGS) entry which is preliminary data.</text>
</comment>
<protein>
    <submittedName>
        <fullName evidence="1">Uncharacterized protein</fullName>
    </submittedName>
</protein>
<dbReference type="AlphaFoldDB" id="A0A3M7SCJ7"/>
<dbReference type="Proteomes" id="UP000276133">
    <property type="component" value="Unassembled WGS sequence"/>
</dbReference>
<name>A0A3M7SCJ7_BRAPC</name>
<evidence type="ECO:0000313" key="1">
    <source>
        <dbReference type="EMBL" id="RNA33502.1"/>
    </source>
</evidence>
<dbReference type="EMBL" id="REGN01001626">
    <property type="protein sequence ID" value="RNA33502.1"/>
    <property type="molecule type" value="Genomic_DNA"/>
</dbReference>
<keyword evidence="2" id="KW-1185">Reference proteome</keyword>
<proteinExistence type="predicted"/>
<organism evidence="1 2">
    <name type="scientific">Brachionus plicatilis</name>
    <name type="common">Marine rotifer</name>
    <name type="synonym">Brachionus muelleri</name>
    <dbReference type="NCBI Taxonomy" id="10195"/>
    <lineage>
        <taxon>Eukaryota</taxon>
        <taxon>Metazoa</taxon>
        <taxon>Spiralia</taxon>
        <taxon>Gnathifera</taxon>
        <taxon>Rotifera</taxon>
        <taxon>Eurotatoria</taxon>
        <taxon>Monogononta</taxon>
        <taxon>Pseudotrocha</taxon>
        <taxon>Ploima</taxon>
        <taxon>Brachionidae</taxon>
        <taxon>Brachionus</taxon>
    </lineage>
</organism>
<reference evidence="1 2" key="1">
    <citation type="journal article" date="2018" name="Sci. Rep.">
        <title>Genomic signatures of local adaptation to the degree of environmental predictability in rotifers.</title>
        <authorList>
            <person name="Franch-Gras L."/>
            <person name="Hahn C."/>
            <person name="Garcia-Roger E.M."/>
            <person name="Carmona M.J."/>
            <person name="Serra M."/>
            <person name="Gomez A."/>
        </authorList>
    </citation>
    <scope>NUCLEOTIDE SEQUENCE [LARGE SCALE GENOMIC DNA]</scope>
    <source>
        <strain evidence="1">HYR1</strain>
    </source>
</reference>
<gene>
    <name evidence="1" type="ORF">BpHYR1_039575</name>
</gene>